<feature type="region of interest" description="Disordered" evidence="1">
    <location>
        <begin position="83"/>
        <end position="149"/>
    </location>
</feature>
<dbReference type="PANTHER" id="PTHR10963">
    <property type="entry name" value="GLYCOSYL HYDROLASE-RELATED"/>
    <property type="match status" value="1"/>
</dbReference>
<reference evidence="4" key="1">
    <citation type="submission" date="2010-05" db="EMBL/GenBank/DDBJ databases">
        <title>The Genome Sequence of Magnaporthe poae strain ATCC 64411.</title>
        <authorList>
            <consortium name="The Broad Institute Genome Sequencing Platform"/>
            <consortium name="Broad Institute Genome Sequencing Center for Infectious Disease"/>
            <person name="Ma L.-J."/>
            <person name="Dead R."/>
            <person name="Young S."/>
            <person name="Zeng Q."/>
            <person name="Koehrsen M."/>
            <person name="Alvarado L."/>
            <person name="Berlin A."/>
            <person name="Chapman S.B."/>
            <person name="Chen Z."/>
            <person name="Freedman E."/>
            <person name="Gellesch M."/>
            <person name="Goldberg J."/>
            <person name="Griggs A."/>
            <person name="Gujja S."/>
            <person name="Heilman E.R."/>
            <person name="Heiman D."/>
            <person name="Hepburn T."/>
            <person name="Howarth C."/>
            <person name="Jen D."/>
            <person name="Larson L."/>
            <person name="Mehta T."/>
            <person name="Neiman D."/>
            <person name="Pearson M."/>
            <person name="Roberts A."/>
            <person name="Saif S."/>
            <person name="Shea T."/>
            <person name="Shenoy N."/>
            <person name="Sisk P."/>
            <person name="Stolte C."/>
            <person name="Sykes S."/>
            <person name="Walk T."/>
            <person name="White J."/>
            <person name="Yandava C."/>
            <person name="Haas B."/>
            <person name="Nusbaum C."/>
            <person name="Birren B."/>
        </authorList>
    </citation>
    <scope>NUCLEOTIDE SEQUENCE</scope>
    <source>
        <strain evidence="4">ATCC 64411</strain>
    </source>
</reference>
<feature type="compositionally biased region" description="Pro residues" evidence="1">
    <location>
        <begin position="89"/>
        <end position="122"/>
    </location>
</feature>
<reference evidence="4" key="3">
    <citation type="submission" date="2011-03" db="EMBL/GenBank/DDBJ databases">
        <title>Annotation of Magnaporthe poae ATCC 64411.</title>
        <authorList>
            <person name="Ma L.-J."/>
            <person name="Dead R."/>
            <person name="Young S.K."/>
            <person name="Zeng Q."/>
            <person name="Gargeya S."/>
            <person name="Fitzgerald M."/>
            <person name="Haas B."/>
            <person name="Abouelleil A."/>
            <person name="Alvarado L."/>
            <person name="Arachchi H.M."/>
            <person name="Berlin A."/>
            <person name="Brown A."/>
            <person name="Chapman S.B."/>
            <person name="Chen Z."/>
            <person name="Dunbar C."/>
            <person name="Freedman E."/>
            <person name="Gearin G."/>
            <person name="Gellesch M."/>
            <person name="Goldberg J."/>
            <person name="Griggs A."/>
            <person name="Gujja S."/>
            <person name="Heiman D."/>
            <person name="Howarth C."/>
            <person name="Larson L."/>
            <person name="Lui A."/>
            <person name="MacDonald P.J.P."/>
            <person name="Mehta T."/>
            <person name="Montmayeur A."/>
            <person name="Murphy C."/>
            <person name="Neiman D."/>
            <person name="Pearson M."/>
            <person name="Priest M."/>
            <person name="Roberts A."/>
            <person name="Saif S."/>
            <person name="Shea T."/>
            <person name="Shenoy N."/>
            <person name="Sisk P."/>
            <person name="Stolte C."/>
            <person name="Sykes S."/>
            <person name="Yandava C."/>
            <person name="Wortman J."/>
            <person name="Nusbaum C."/>
            <person name="Birren B."/>
        </authorList>
    </citation>
    <scope>NUCLEOTIDE SEQUENCE</scope>
    <source>
        <strain evidence="4">ATCC 64411</strain>
    </source>
</reference>
<evidence type="ECO:0000256" key="2">
    <source>
        <dbReference type="SAM" id="SignalP"/>
    </source>
</evidence>
<reference evidence="5" key="4">
    <citation type="journal article" date="2015" name="G3 (Bethesda)">
        <title>Genome sequences of three phytopathogenic species of the Magnaporthaceae family of fungi.</title>
        <authorList>
            <person name="Okagaki L.H."/>
            <person name="Nunes C.C."/>
            <person name="Sailsbery J."/>
            <person name="Clay B."/>
            <person name="Brown D."/>
            <person name="John T."/>
            <person name="Oh Y."/>
            <person name="Young N."/>
            <person name="Fitzgerald M."/>
            <person name="Haas B.J."/>
            <person name="Zeng Q."/>
            <person name="Young S."/>
            <person name="Adiconis X."/>
            <person name="Fan L."/>
            <person name="Levin J.Z."/>
            <person name="Mitchell T.K."/>
            <person name="Okubara P.A."/>
            <person name="Farman M.L."/>
            <person name="Kohn L.M."/>
            <person name="Birren B."/>
            <person name="Ma L.-J."/>
            <person name="Dean R.A."/>
        </authorList>
    </citation>
    <scope>NUCLEOTIDE SEQUENCE</scope>
    <source>
        <strain evidence="5">ATCC 64411 / 73-15</strain>
    </source>
</reference>
<evidence type="ECO:0000256" key="1">
    <source>
        <dbReference type="SAM" id="MobiDB-lite"/>
    </source>
</evidence>
<dbReference type="OMA" id="MDAMETD"/>
<dbReference type="SUPFAM" id="SSF49899">
    <property type="entry name" value="Concanavalin A-like lectins/glucanases"/>
    <property type="match status" value="1"/>
</dbReference>
<evidence type="ECO:0000313" key="4">
    <source>
        <dbReference type="EMBL" id="KLU84118.1"/>
    </source>
</evidence>
<protein>
    <recommendedName>
        <fullName evidence="3">GH16 domain-containing protein</fullName>
    </recommendedName>
</protein>
<dbReference type="AlphaFoldDB" id="A0A0C4DTA3"/>
<dbReference type="InterPro" id="IPR013320">
    <property type="entry name" value="ConA-like_dom_sf"/>
</dbReference>
<feature type="signal peptide" evidence="2">
    <location>
        <begin position="1"/>
        <end position="19"/>
    </location>
</feature>
<dbReference type="STRING" id="644358.A0A0C4DTA3"/>
<dbReference type="OrthoDB" id="192832at2759"/>
<dbReference type="VEuPathDB" id="FungiDB:MAPG_03163"/>
<feature type="compositionally biased region" description="Basic and acidic residues" evidence="1">
    <location>
        <begin position="137"/>
        <end position="149"/>
    </location>
</feature>
<dbReference type="GO" id="GO:0009251">
    <property type="term" value="P:glucan catabolic process"/>
    <property type="evidence" value="ECO:0007669"/>
    <property type="project" value="TreeGrafter"/>
</dbReference>
<name>A0A0C4DTA3_MAGP6</name>
<dbReference type="GO" id="GO:0004553">
    <property type="term" value="F:hydrolase activity, hydrolyzing O-glycosyl compounds"/>
    <property type="evidence" value="ECO:0007669"/>
    <property type="project" value="InterPro"/>
</dbReference>
<accession>A0A0C4DTA3</accession>
<evidence type="ECO:0000313" key="6">
    <source>
        <dbReference type="Proteomes" id="UP000011715"/>
    </source>
</evidence>
<evidence type="ECO:0000259" key="3">
    <source>
        <dbReference type="PROSITE" id="PS51762"/>
    </source>
</evidence>
<dbReference type="InterPro" id="IPR050546">
    <property type="entry name" value="Glycosyl_Hydrlase_16"/>
</dbReference>
<dbReference type="EMBL" id="GL876967">
    <property type="protein sequence ID" value="KLU84118.1"/>
    <property type="molecule type" value="Genomic_DNA"/>
</dbReference>
<feature type="chain" id="PRO_5009385314" description="GH16 domain-containing protein" evidence="2">
    <location>
        <begin position="20"/>
        <end position="387"/>
    </location>
</feature>
<dbReference type="InterPro" id="IPR000757">
    <property type="entry name" value="Beta-glucanase-like"/>
</dbReference>
<dbReference type="PANTHER" id="PTHR10963:SF24">
    <property type="entry name" value="GLYCOSIDASE C21B10.07-RELATED"/>
    <property type="match status" value="1"/>
</dbReference>
<organism evidence="5 6">
    <name type="scientific">Magnaporthiopsis poae (strain ATCC 64411 / 73-15)</name>
    <name type="common">Kentucky bluegrass fungus</name>
    <name type="synonym">Magnaporthe poae</name>
    <dbReference type="NCBI Taxonomy" id="644358"/>
    <lineage>
        <taxon>Eukaryota</taxon>
        <taxon>Fungi</taxon>
        <taxon>Dikarya</taxon>
        <taxon>Ascomycota</taxon>
        <taxon>Pezizomycotina</taxon>
        <taxon>Sordariomycetes</taxon>
        <taxon>Sordariomycetidae</taxon>
        <taxon>Magnaporthales</taxon>
        <taxon>Magnaporthaceae</taxon>
        <taxon>Magnaporthiopsis</taxon>
    </lineage>
</organism>
<keyword evidence="6" id="KW-1185">Reference proteome</keyword>
<dbReference type="Proteomes" id="UP000011715">
    <property type="component" value="Unassembled WGS sequence"/>
</dbReference>
<keyword evidence="2" id="KW-0732">Signal</keyword>
<sequence length="387" mass="42151">MVLPRALLGLTCLLGTSQAVRYELYKHIDSKNFQSEFLMDAMETDPTRGNVLYVDKATATADKLLGVKDGEIYIGVDHRTKIPIAGGGPAPPPPPPPPPPPGKPAAPAGPPPPAKPAAPPKSPIALPNPQSPQKPLHARDAAAKRDDGIKIKRKSVRVKSKEVYNSNTLFIFDVSHAPEGPAVWPAIWTFGDKESDNVGWPNKGEIDIIEGVNKARTNSISLHMDGSCAKASNANSANSASGFQGNCNLDEGKAGCKQETKEPAAYGAEFNKNRGGIYVMEWTDSFIAVWFFPRGSNIPDMKNPNPASWKLPMARFTNCDFKRFRQHRIIINITLCGEWAGRKWKDGDTCPGCEALAPTCEAFVASNPEKFTEAYWQIKTISTFKIK</sequence>
<evidence type="ECO:0000313" key="5">
    <source>
        <dbReference type="EnsemblFungi" id="MAPG_03163T0"/>
    </source>
</evidence>
<dbReference type="EnsemblFungi" id="MAPG_03163T0">
    <property type="protein sequence ID" value="MAPG_03163T0"/>
    <property type="gene ID" value="MAPG_03163"/>
</dbReference>
<proteinExistence type="predicted"/>
<reference evidence="5" key="5">
    <citation type="submission" date="2015-06" db="UniProtKB">
        <authorList>
            <consortium name="EnsemblFungi"/>
        </authorList>
    </citation>
    <scope>IDENTIFICATION</scope>
    <source>
        <strain evidence="5">ATCC 64411</strain>
    </source>
</reference>
<feature type="domain" description="GH16" evidence="3">
    <location>
        <begin position="105"/>
        <end position="363"/>
    </location>
</feature>
<dbReference type="Pfam" id="PF26113">
    <property type="entry name" value="GH16_XgeA"/>
    <property type="match status" value="1"/>
</dbReference>
<gene>
    <name evidence="4" type="ORF">MAPG_03163</name>
</gene>
<dbReference type="EMBL" id="ADBL01000768">
    <property type="status" value="NOT_ANNOTATED_CDS"/>
    <property type="molecule type" value="Genomic_DNA"/>
</dbReference>
<dbReference type="Gene3D" id="2.60.120.200">
    <property type="match status" value="1"/>
</dbReference>
<dbReference type="PROSITE" id="PS51762">
    <property type="entry name" value="GH16_2"/>
    <property type="match status" value="1"/>
</dbReference>
<reference evidence="6" key="2">
    <citation type="submission" date="2010-05" db="EMBL/GenBank/DDBJ databases">
        <title>The genome sequence of Magnaporthe poae strain ATCC 64411.</title>
        <authorList>
            <person name="Ma L.-J."/>
            <person name="Dead R."/>
            <person name="Young S."/>
            <person name="Zeng Q."/>
            <person name="Koehrsen M."/>
            <person name="Alvarado L."/>
            <person name="Berlin A."/>
            <person name="Chapman S.B."/>
            <person name="Chen Z."/>
            <person name="Freedman E."/>
            <person name="Gellesch M."/>
            <person name="Goldberg J."/>
            <person name="Griggs A."/>
            <person name="Gujja S."/>
            <person name="Heilman E.R."/>
            <person name="Heiman D."/>
            <person name="Hepburn T."/>
            <person name="Howarth C."/>
            <person name="Jen D."/>
            <person name="Larson L."/>
            <person name="Mehta T."/>
            <person name="Neiman D."/>
            <person name="Pearson M."/>
            <person name="Roberts A."/>
            <person name="Saif S."/>
            <person name="Shea T."/>
            <person name="Shenoy N."/>
            <person name="Sisk P."/>
            <person name="Stolte C."/>
            <person name="Sykes S."/>
            <person name="Walk T."/>
            <person name="White J."/>
            <person name="Yandava C."/>
            <person name="Haas B."/>
            <person name="Nusbaum C."/>
            <person name="Birren B."/>
        </authorList>
    </citation>
    <scope>NUCLEOTIDE SEQUENCE [LARGE SCALE GENOMIC DNA]</scope>
    <source>
        <strain evidence="6">ATCC 64411 / 73-15</strain>
    </source>
</reference>
<dbReference type="eggNOG" id="ENOG502QUM3">
    <property type="taxonomic scope" value="Eukaryota"/>
</dbReference>